<dbReference type="SUPFAM" id="SSF47384">
    <property type="entry name" value="Homodimeric domain of signal transducing histidine kinase"/>
    <property type="match status" value="1"/>
</dbReference>
<dbReference type="InterPro" id="IPR004358">
    <property type="entry name" value="Sig_transdc_His_kin-like_C"/>
</dbReference>
<dbReference type="Gene3D" id="1.10.287.130">
    <property type="match status" value="1"/>
</dbReference>
<dbReference type="SUPFAM" id="SSF55785">
    <property type="entry name" value="PYP-like sensor domain (PAS domain)"/>
    <property type="match status" value="3"/>
</dbReference>
<organism evidence="8 9">
    <name type="scientific">Rubrivivax gelatinosus</name>
    <name type="common">Rhodocyclus gelatinosus</name>
    <name type="synonym">Rhodopseudomonas gelatinosa</name>
    <dbReference type="NCBI Taxonomy" id="28068"/>
    <lineage>
        <taxon>Bacteria</taxon>
        <taxon>Pseudomonadati</taxon>
        <taxon>Pseudomonadota</taxon>
        <taxon>Betaproteobacteria</taxon>
        <taxon>Burkholderiales</taxon>
        <taxon>Sphaerotilaceae</taxon>
        <taxon>Rubrivivax</taxon>
    </lineage>
</organism>
<dbReference type="RefSeq" id="WP_132649594.1">
    <property type="nucleotide sequence ID" value="NZ_CP181386.1"/>
</dbReference>
<dbReference type="PROSITE" id="PS50109">
    <property type="entry name" value="HIS_KIN"/>
    <property type="match status" value="1"/>
</dbReference>
<evidence type="ECO:0000256" key="4">
    <source>
        <dbReference type="ARBA" id="ARBA00022679"/>
    </source>
</evidence>
<dbReference type="PANTHER" id="PTHR43047">
    <property type="entry name" value="TWO-COMPONENT HISTIDINE PROTEIN KINASE"/>
    <property type="match status" value="1"/>
</dbReference>
<evidence type="ECO:0000256" key="5">
    <source>
        <dbReference type="ARBA" id="ARBA00022777"/>
    </source>
</evidence>
<evidence type="ECO:0000313" key="8">
    <source>
        <dbReference type="EMBL" id="TCO97712.1"/>
    </source>
</evidence>
<evidence type="ECO:0000256" key="2">
    <source>
        <dbReference type="ARBA" id="ARBA00012438"/>
    </source>
</evidence>
<reference evidence="8 9" key="1">
    <citation type="submission" date="2019-03" db="EMBL/GenBank/DDBJ databases">
        <title>Genomic Encyclopedia of Type Strains, Phase IV (KMG-IV): sequencing the most valuable type-strain genomes for metagenomic binning, comparative biology and taxonomic classification.</title>
        <authorList>
            <person name="Goeker M."/>
        </authorList>
    </citation>
    <scope>NUCLEOTIDE SEQUENCE [LARGE SCALE GENOMIC DNA]</scope>
    <source>
        <strain evidence="8 9">DSM 1709</strain>
    </source>
</reference>
<dbReference type="CDD" id="cd00082">
    <property type="entry name" value="HisKA"/>
    <property type="match status" value="1"/>
</dbReference>
<name>A0A4R2MFG1_RUBGE</name>
<dbReference type="InterPro" id="IPR003594">
    <property type="entry name" value="HATPase_dom"/>
</dbReference>
<dbReference type="GeneID" id="99682969"/>
<dbReference type="PRINTS" id="PR00344">
    <property type="entry name" value="BCTRLSENSOR"/>
</dbReference>
<dbReference type="OrthoDB" id="5519028at2"/>
<dbReference type="SUPFAM" id="SSF55874">
    <property type="entry name" value="ATPase domain of HSP90 chaperone/DNA topoisomerase II/histidine kinase"/>
    <property type="match status" value="1"/>
</dbReference>
<dbReference type="GO" id="GO:0005886">
    <property type="term" value="C:plasma membrane"/>
    <property type="evidence" value="ECO:0007669"/>
    <property type="project" value="TreeGrafter"/>
</dbReference>
<dbReference type="PANTHER" id="PTHR43047:SF72">
    <property type="entry name" value="OSMOSENSING HISTIDINE PROTEIN KINASE SLN1"/>
    <property type="match status" value="1"/>
</dbReference>
<evidence type="ECO:0000256" key="1">
    <source>
        <dbReference type="ARBA" id="ARBA00000085"/>
    </source>
</evidence>
<dbReference type="CDD" id="cd00130">
    <property type="entry name" value="PAS"/>
    <property type="match status" value="1"/>
</dbReference>
<keyword evidence="4" id="KW-0808">Transferase</keyword>
<sequence>MSEMQLRQRVRQRDRLVAQVASNGADLRSDLLDAMKRGDLAAAESALQRNDTKVRTLAEELRIYQAELHAQADELQQSRERTEQALSRFTTLFLAMPVATMLVSFNGEVIEQNGQAERLFAMQRQTMSARLLFRMVDSQQYQQRVRPAFHQARALGSITLDEVGFVAEDGRRFIGEMHLSTLPGENDDTPQFAMAVIDRTEHIEDVRALRETTEALRVREAFLADSARLARIGGWEYDIECGTMRWSSHLRRVFELADDEPATLERTLQLCTPDGHAALSGALHAAKPGQAPFDFELDMHDAHGRTLRVRVVGHAELGDDGPLVIGIFQDVTVQAQARRRIGELTERLSVANDAGGIGVWDWDLQHGELFLDGRMRELTAFGDGAPPSDLCAALSPYLHPDDASAFVEAVQHAVEACTAFGIELRLAPAPDGERWLHLAGRAHVEGGPAPRTVRLVGCAWDTSGEHEQARLLAAKQAAESANRAKTVFLSRVSHELRTPLNAILGFSQLMRLEAEAGDLVVKPYRVAMVEDAARHLLELVNELLNVSGIESGQLALKRVALDLRPLVRDCLQMIAAQASAMQLTMDDRCSDSPPLLVLADPLRTKEVLLNLLSNAAKYNRTGGCITVSARHFAGRVELTVADTGRGLSEQQLAELFQPFSRAGAECSGIPGSGMGLYFSKRVVEAMGGCIEVESVAGVRTAFTVALDEVPLHGNPVLRA</sequence>
<dbReference type="SMART" id="SM00387">
    <property type="entry name" value="HATPase_c"/>
    <property type="match status" value="1"/>
</dbReference>
<dbReference type="InterPro" id="IPR036890">
    <property type="entry name" value="HATPase_C_sf"/>
</dbReference>
<dbReference type="Pfam" id="PF13426">
    <property type="entry name" value="PAS_9"/>
    <property type="match status" value="1"/>
</dbReference>
<dbReference type="GO" id="GO:0000155">
    <property type="term" value="F:phosphorelay sensor kinase activity"/>
    <property type="evidence" value="ECO:0007669"/>
    <property type="project" value="InterPro"/>
</dbReference>
<dbReference type="InterPro" id="IPR003661">
    <property type="entry name" value="HisK_dim/P_dom"/>
</dbReference>
<dbReference type="AlphaFoldDB" id="A0A4R2MFG1"/>
<dbReference type="InterPro" id="IPR005467">
    <property type="entry name" value="His_kinase_dom"/>
</dbReference>
<dbReference type="GO" id="GO:0009927">
    <property type="term" value="F:histidine phosphotransfer kinase activity"/>
    <property type="evidence" value="ECO:0007669"/>
    <property type="project" value="TreeGrafter"/>
</dbReference>
<dbReference type="Proteomes" id="UP000295106">
    <property type="component" value="Unassembled WGS sequence"/>
</dbReference>
<dbReference type="EC" id="2.7.13.3" evidence="2"/>
<feature type="coiled-coil region" evidence="6">
    <location>
        <begin position="54"/>
        <end position="92"/>
    </location>
</feature>
<evidence type="ECO:0000259" key="7">
    <source>
        <dbReference type="PROSITE" id="PS50109"/>
    </source>
</evidence>
<evidence type="ECO:0000313" key="9">
    <source>
        <dbReference type="Proteomes" id="UP000295106"/>
    </source>
</evidence>
<comment type="caution">
    <text evidence="8">The sequence shown here is derived from an EMBL/GenBank/DDBJ whole genome shotgun (WGS) entry which is preliminary data.</text>
</comment>
<dbReference type="SMART" id="SM00388">
    <property type="entry name" value="HisKA"/>
    <property type="match status" value="1"/>
</dbReference>
<keyword evidence="5" id="KW-0418">Kinase</keyword>
<evidence type="ECO:0000256" key="6">
    <source>
        <dbReference type="SAM" id="Coils"/>
    </source>
</evidence>
<feature type="domain" description="Histidine kinase" evidence="7">
    <location>
        <begin position="491"/>
        <end position="710"/>
    </location>
</feature>
<dbReference type="NCBIfam" id="TIGR00229">
    <property type="entry name" value="sensory_box"/>
    <property type="match status" value="1"/>
</dbReference>
<dbReference type="InterPro" id="IPR000014">
    <property type="entry name" value="PAS"/>
</dbReference>
<proteinExistence type="predicted"/>
<dbReference type="InterPro" id="IPR035965">
    <property type="entry name" value="PAS-like_dom_sf"/>
</dbReference>
<protein>
    <recommendedName>
        <fullName evidence="2">histidine kinase</fullName>
        <ecNumber evidence="2">2.7.13.3</ecNumber>
    </recommendedName>
</protein>
<dbReference type="Pfam" id="PF02518">
    <property type="entry name" value="HATPase_c"/>
    <property type="match status" value="1"/>
</dbReference>
<keyword evidence="6" id="KW-0175">Coiled coil</keyword>
<evidence type="ECO:0000256" key="3">
    <source>
        <dbReference type="ARBA" id="ARBA00022553"/>
    </source>
</evidence>
<dbReference type="Gene3D" id="3.30.565.10">
    <property type="entry name" value="Histidine kinase-like ATPase, C-terminal domain"/>
    <property type="match status" value="1"/>
</dbReference>
<dbReference type="SMART" id="SM00091">
    <property type="entry name" value="PAS"/>
    <property type="match status" value="2"/>
</dbReference>
<comment type="catalytic activity">
    <reaction evidence="1">
        <text>ATP + protein L-histidine = ADP + protein N-phospho-L-histidine.</text>
        <dbReference type="EC" id="2.7.13.3"/>
    </reaction>
</comment>
<gene>
    <name evidence="8" type="ORF">EV684_12023</name>
</gene>
<keyword evidence="3" id="KW-0597">Phosphoprotein</keyword>
<dbReference type="Pfam" id="PF00512">
    <property type="entry name" value="HisKA"/>
    <property type="match status" value="1"/>
</dbReference>
<dbReference type="InterPro" id="IPR036097">
    <property type="entry name" value="HisK_dim/P_sf"/>
</dbReference>
<accession>A0A4R2MFG1</accession>
<dbReference type="Gene3D" id="3.30.450.20">
    <property type="entry name" value="PAS domain"/>
    <property type="match status" value="3"/>
</dbReference>
<dbReference type="EMBL" id="SLXD01000020">
    <property type="protein sequence ID" value="TCO97712.1"/>
    <property type="molecule type" value="Genomic_DNA"/>
</dbReference>